<evidence type="ECO:0000256" key="1">
    <source>
        <dbReference type="SAM" id="Phobius"/>
    </source>
</evidence>
<dbReference type="EMBL" id="JAZHOF010000005">
    <property type="protein sequence ID" value="MEJ8572653.1"/>
    <property type="molecule type" value="Genomic_DNA"/>
</dbReference>
<gene>
    <name evidence="2" type="ORF">V3328_14275</name>
</gene>
<feature type="transmembrane region" description="Helical" evidence="1">
    <location>
        <begin position="69"/>
        <end position="92"/>
    </location>
</feature>
<dbReference type="Pfam" id="PF07332">
    <property type="entry name" value="Phage_holin_3_6"/>
    <property type="match status" value="1"/>
</dbReference>
<accession>A0AAW9RUL3</accession>
<keyword evidence="1" id="KW-0472">Membrane</keyword>
<sequence length="166" mass="17716">MSINSMVRAVAETAVDAVRPAIEETVRDAARNAARRTIFFVAALILLAIVLVFAEFALFLWLRTHMAPYFAALIVAGVALALMAIALLVALASGGRPKPEMPVEPDHSALEAQAEASARFRMNGEPWTTLARDAESLGKSFGKEASGSQLVLGAFVVGMLLGHLRK</sequence>
<proteinExistence type="predicted"/>
<dbReference type="InterPro" id="IPR009937">
    <property type="entry name" value="Phage_holin_3_6"/>
</dbReference>
<reference evidence="2 3" key="1">
    <citation type="submission" date="2024-02" db="EMBL/GenBank/DDBJ databases">
        <title>Genome analysis and characterization of Microbaculum marinisediminis sp. nov., isolated from marine sediment.</title>
        <authorList>
            <person name="Du Z.-J."/>
            <person name="Ye Y.-Q."/>
            <person name="Zhang Z.-R."/>
            <person name="Yuan S.-M."/>
            <person name="Zhang X.-Y."/>
        </authorList>
    </citation>
    <scope>NUCLEOTIDE SEQUENCE [LARGE SCALE GENOMIC DNA]</scope>
    <source>
        <strain evidence="2 3">SDUM1044001</strain>
    </source>
</reference>
<dbReference type="RefSeq" id="WP_340330348.1">
    <property type="nucleotide sequence ID" value="NZ_JAZHOF010000005.1"/>
</dbReference>
<keyword evidence="3" id="KW-1185">Reference proteome</keyword>
<protein>
    <submittedName>
        <fullName evidence="2">Phage holin family protein</fullName>
    </submittedName>
</protein>
<evidence type="ECO:0000313" key="2">
    <source>
        <dbReference type="EMBL" id="MEJ8572653.1"/>
    </source>
</evidence>
<evidence type="ECO:0000313" key="3">
    <source>
        <dbReference type="Proteomes" id="UP001378188"/>
    </source>
</evidence>
<keyword evidence="1" id="KW-0812">Transmembrane</keyword>
<feature type="transmembrane region" description="Helical" evidence="1">
    <location>
        <begin position="38"/>
        <end position="62"/>
    </location>
</feature>
<organism evidence="2 3">
    <name type="scientific">Microbaculum marinum</name>
    <dbReference type="NCBI Taxonomy" id="1764581"/>
    <lineage>
        <taxon>Bacteria</taxon>
        <taxon>Pseudomonadati</taxon>
        <taxon>Pseudomonadota</taxon>
        <taxon>Alphaproteobacteria</taxon>
        <taxon>Hyphomicrobiales</taxon>
        <taxon>Tepidamorphaceae</taxon>
        <taxon>Microbaculum</taxon>
    </lineage>
</organism>
<dbReference type="Proteomes" id="UP001378188">
    <property type="component" value="Unassembled WGS sequence"/>
</dbReference>
<comment type="caution">
    <text evidence="2">The sequence shown here is derived from an EMBL/GenBank/DDBJ whole genome shotgun (WGS) entry which is preliminary data.</text>
</comment>
<dbReference type="AlphaFoldDB" id="A0AAW9RUL3"/>
<name>A0AAW9RUL3_9HYPH</name>
<keyword evidence="1" id="KW-1133">Transmembrane helix</keyword>